<feature type="compositionally biased region" description="Basic residues" evidence="6">
    <location>
        <begin position="115"/>
        <end position="127"/>
    </location>
</feature>
<dbReference type="EMBL" id="JAQQBS010000001">
    <property type="protein sequence ID" value="KAK0177608.1"/>
    <property type="molecule type" value="Genomic_DNA"/>
</dbReference>
<evidence type="ECO:0000256" key="7">
    <source>
        <dbReference type="SAM" id="Phobius"/>
    </source>
</evidence>
<dbReference type="GO" id="GO:0005886">
    <property type="term" value="C:plasma membrane"/>
    <property type="evidence" value="ECO:0007669"/>
    <property type="project" value="InterPro"/>
</dbReference>
<protein>
    <recommendedName>
        <fullName evidence="8">TMC domain-containing protein</fullName>
    </recommendedName>
</protein>
<evidence type="ECO:0000256" key="6">
    <source>
        <dbReference type="SAM" id="MobiDB-lite"/>
    </source>
</evidence>
<evidence type="ECO:0000313" key="9">
    <source>
        <dbReference type="EMBL" id="KAK0177608.1"/>
    </source>
</evidence>
<comment type="caution">
    <text evidence="9">The sequence shown here is derived from an EMBL/GenBank/DDBJ whole genome shotgun (WGS) entry which is preliminary data.</text>
</comment>
<accession>A0AA39KXJ2</accession>
<keyword evidence="5 7" id="KW-0472">Membrane</keyword>
<dbReference type="Pfam" id="PF07810">
    <property type="entry name" value="TMC"/>
    <property type="match status" value="1"/>
</dbReference>
<reference evidence="9" key="1">
    <citation type="journal article" date="2023" name="bioRxiv">
        <title>Scaffold-level genome assemblies of two parasitoid biocontrol wasps reveal the parthenogenesis mechanism and an associated novel virus.</title>
        <authorList>
            <person name="Inwood S."/>
            <person name="Skelly J."/>
            <person name="Guhlin J."/>
            <person name="Harrop T."/>
            <person name="Goldson S."/>
            <person name="Dearden P."/>
        </authorList>
    </citation>
    <scope>NUCLEOTIDE SEQUENCE</scope>
    <source>
        <strain evidence="9">Irish</strain>
        <tissue evidence="9">Whole body</tissue>
    </source>
</reference>
<feature type="region of interest" description="Disordered" evidence="6">
    <location>
        <begin position="93"/>
        <end position="138"/>
    </location>
</feature>
<dbReference type="Proteomes" id="UP001168990">
    <property type="component" value="Unassembled WGS sequence"/>
</dbReference>
<evidence type="ECO:0000256" key="4">
    <source>
        <dbReference type="ARBA" id="ARBA00022989"/>
    </source>
</evidence>
<dbReference type="InterPro" id="IPR038900">
    <property type="entry name" value="TMC"/>
</dbReference>
<dbReference type="AlphaFoldDB" id="A0AA39KXJ2"/>
<feature type="transmembrane region" description="Helical" evidence="7">
    <location>
        <begin position="530"/>
        <end position="550"/>
    </location>
</feature>
<feature type="transmembrane region" description="Helical" evidence="7">
    <location>
        <begin position="366"/>
        <end position="384"/>
    </location>
</feature>
<comment type="similarity">
    <text evidence="2">Belongs to the TMC family.</text>
</comment>
<sequence length="1234" mass="141110">MELVEENRQDEVKQSEENILTTDEQTSIGILRIATRHYKNVSTTISSSNQDLPERPSVTFALVGELNQNKSEETSLELAMPLSPTILRHLSRTDTAEDDDEDDYSASVSAILQKRPSRRSSRRRKRGSSPFVIEDAGDGSGNFRRRSSVFTTSSGDTAISIDVGLEEDVEESGTQEQIYEKLKLHKEVLGAVKHQPWPLRKKVKLVRQAKSFIRGHEGALQVRLAQSRSTRDVLARASIFINKNWQYFKRELVNLQTRIIPWELRIKEIESHFGSAVASYFTFLRWLFWINLVICLIITAFVAIPEVLTADKKLAGDRKYLFQDEIAKSKHFLTLWEFEGILKHSPFFYGWYTNWEPHNGGYRLPLAYFLANLIVYTYSFVAILRKMAKNSRMSKLSEKEDECAFSWKLFTGWDFMIGNPETAHNRVASIVLSFKEALLEEAEKEKKLGHWKIITLRIFVNLSVIFLLALSAYAVVEVVARSMQTDADNGWWRQNEITVVMSLISYIFPIFFEILGFLENYHPRKQLRLQLARIMVLNLLNLYSLIIALFDKINHMEGELKSLKPKDSMSSMSMNNFNVTNCKNIQIPCSDMSLKNNITSSISSITTKTPNKSTTFVASIAALSLILMPNTTMKNPSIDENTIASKLYDGSDEMHLGLNENYNKSYTNLYSVSETSPPLPYFFNDGVKWESYSDKDDSRADNNDYSDNDNLTYADEDYSSSTEITNSFDSSTNGVSSNLFATSTDIEKTTSASSTMESEQTTIPPLTTTTTSTMTTTKEMTETNKIITTPEVNDVESINWNKEISIIKCFVKVCDAPRNCHEVNIAEHDHEYTKVSLGAISGLNMTTKKKLRRLCWETMFGQELAKLTVMDLMLTIIATLGVDFFRAVFVRYMNPWWCWDLEKQFPQYGDFKIAENILHLVNNQGMVWMGMFFSPGLTALNLLKLGILMYLRSWAVMTCNVPHEVVFRASRSNNFYLSLLLTMIFLCVLPVGYAIVWVEPSWHCGPFSGYYRIYHMATKSLKDVLPKKVHKALDYIASPGIIIPLLVLMTLIIYYMVSLAGSLREANNDLKIQLRYERTEERRKMFKIAEKHGQAQQDTSFAKWKKILPIMPSNKNDTPVARAVGNIIQQKRRRAIDRIRSMTSEADEATDIEPNYLLQDSLTQIDLKEVDDDNDVVLASTIVKKETKIPKIRIDGIESDINNSHRNVIEMEKTNEENEANDKNNEKIVNNDKK</sequence>
<evidence type="ECO:0000256" key="3">
    <source>
        <dbReference type="ARBA" id="ARBA00022692"/>
    </source>
</evidence>
<keyword evidence="3 7" id="KW-0812">Transmembrane</keyword>
<evidence type="ECO:0000313" key="10">
    <source>
        <dbReference type="Proteomes" id="UP001168990"/>
    </source>
</evidence>
<reference evidence="9" key="2">
    <citation type="submission" date="2023-03" db="EMBL/GenBank/DDBJ databases">
        <authorList>
            <person name="Inwood S.N."/>
            <person name="Skelly J.G."/>
            <person name="Guhlin J."/>
            <person name="Harrop T.W.R."/>
            <person name="Goldson S.G."/>
            <person name="Dearden P.K."/>
        </authorList>
    </citation>
    <scope>NUCLEOTIDE SEQUENCE</scope>
    <source>
        <strain evidence="9">Irish</strain>
        <tissue evidence="9">Whole body</tissue>
    </source>
</reference>
<dbReference type="PANTHER" id="PTHR23302">
    <property type="entry name" value="TRANSMEMBRANE CHANNEL-RELATED"/>
    <property type="match status" value="1"/>
</dbReference>
<feature type="transmembrane region" description="Helical" evidence="7">
    <location>
        <begin position="925"/>
        <end position="943"/>
    </location>
</feature>
<gene>
    <name evidence="9" type="ORF">PV328_001644</name>
</gene>
<feature type="transmembrane region" description="Helical" evidence="7">
    <location>
        <begin position="1035"/>
        <end position="1057"/>
    </location>
</feature>
<feature type="region of interest" description="Disordered" evidence="6">
    <location>
        <begin position="693"/>
        <end position="731"/>
    </location>
</feature>
<feature type="transmembrane region" description="Helical" evidence="7">
    <location>
        <begin position="975"/>
        <end position="998"/>
    </location>
</feature>
<keyword evidence="4 7" id="KW-1133">Transmembrane helix</keyword>
<organism evidence="9 10">
    <name type="scientific">Microctonus aethiopoides</name>
    <dbReference type="NCBI Taxonomy" id="144406"/>
    <lineage>
        <taxon>Eukaryota</taxon>
        <taxon>Metazoa</taxon>
        <taxon>Ecdysozoa</taxon>
        <taxon>Arthropoda</taxon>
        <taxon>Hexapoda</taxon>
        <taxon>Insecta</taxon>
        <taxon>Pterygota</taxon>
        <taxon>Neoptera</taxon>
        <taxon>Endopterygota</taxon>
        <taxon>Hymenoptera</taxon>
        <taxon>Apocrita</taxon>
        <taxon>Ichneumonoidea</taxon>
        <taxon>Braconidae</taxon>
        <taxon>Euphorinae</taxon>
        <taxon>Microctonus</taxon>
    </lineage>
</organism>
<evidence type="ECO:0000256" key="1">
    <source>
        <dbReference type="ARBA" id="ARBA00004141"/>
    </source>
</evidence>
<feature type="compositionally biased region" description="Basic and acidic residues" evidence="6">
    <location>
        <begin position="693"/>
        <end position="702"/>
    </location>
</feature>
<evidence type="ECO:0000256" key="2">
    <source>
        <dbReference type="ARBA" id="ARBA00006510"/>
    </source>
</evidence>
<feature type="transmembrane region" description="Helical" evidence="7">
    <location>
        <begin position="286"/>
        <end position="304"/>
    </location>
</feature>
<name>A0AA39KXJ2_9HYME</name>
<feature type="region of interest" description="Disordered" evidence="6">
    <location>
        <begin position="749"/>
        <end position="770"/>
    </location>
</feature>
<proteinExistence type="inferred from homology"/>
<feature type="region of interest" description="Disordered" evidence="6">
    <location>
        <begin position="1213"/>
        <end position="1234"/>
    </location>
</feature>
<evidence type="ECO:0000259" key="8">
    <source>
        <dbReference type="Pfam" id="PF07810"/>
    </source>
</evidence>
<feature type="compositionally biased region" description="Polar residues" evidence="6">
    <location>
        <begin position="719"/>
        <end position="731"/>
    </location>
</feature>
<keyword evidence="10" id="KW-1185">Reference proteome</keyword>
<feature type="compositionally biased region" description="Polar residues" evidence="6">
    <location>
        <begin position="749"/>
        <end position="760"/>
    </location>
</feature>
<dbReference type="InterPro" id="IPR012496">
    <property type="entry name" value="TMC_dom"/>
</dbReference>
<feature type="transmembrane region" description="Helical" evidence="7">
    <location>
        <begin position="454"/>
        <end position="476"/>
    </location>
</feature>
<feature type="domain" description="TMC" evidence="8">
    <location>
        <begin position="855"/>
        <end position="970"/>
    </location>
</feature>
<dbReference type="GO" id="GO:0008381">
    <property type="term" value="F:mechanosensitive monoatomic ion channel activity"/>
    <property type="evidence" value="ECO:0007669"/>
    <property type="project" value="TreeGrafter"/>
</dbReference>
<feature type="transmembrane region" description="Helical" evidence="7">
    <location>
        <begin position="496"/>
        <end position="518"/>
    </location>
</feature>
<comment type="subcellular location">
    <subcellularLocation>
        <location evidence="1">Membrane</location>
        <topology evidence="1">Multi-pass membrane protein</topology>
    </subcellularLocation>
</comment>
<evidence type="ECO:0000256" key="5">
    <source>
        <dbReference type="ARBA" id="ARBA00023136"/>
    </source>
</evidence>
<feature type="compositionally biased region" description="Low complexity" evidence="6">
    <location>
        <begin position="761"/>
        <end position="770"/>
    </location>
</feature>
<dbReference type="PANTHER" id="PTHR23302:SF40">
    <property type="entry name" value="TRANSMEMBRANE CHANNEL-LIKE PROTEIN"/>
    <property type="match status" value="1"/>
</dbReference>